<dbReference type="PANTHER" id="PTHR31760">
    <property type="entry name" value="S-ADENOSYL-L-METHIONINE-DEPENDENT METHYLTRANSFERASES SUPERFAMILY PROTEIN"/>
    <property type="match status" value="1"/>
</dbReference>
<dbReference type="PANTHER" id="PTHR31760:SF0">
    <property type="entry name" value="S-ADENOSYL-L-METHIONINE-DEPENDENT METHYLTRANSFERASES SUPERFAMILY PROTEIN"/>
    <property type="match status" value="1"/>
</dbReference>
<dbReference type="HAMAP" id="MF_00074">
    <property type="entry name" value="16SrRNA_methyltr_G"/>
    <property type="match status" value="1"/>
</dbReference>
<dbReference type="eggNOG" id="COG0357">
    <property type="taxonomic scope" value="Bacteria"/>
</dbReference>
<name>W0EC64_9FIRM</name>
<protein>
    <recommendedName>
        <fullName evidence="6">Ribosomal RNA small subunit methyltransferase G</fullName>
        <ecNumber evidence="6">2.1.1.-</ecNumber>
    </recommendedName>
    <alternativeName>
        <fullName evidence="6">16S rRNA 7-methylguanosine methyltransferase</fullName>
        <shortName evidence="6">16S rRNA m7G methyltransferase</shortName>
    </alternativeName>
</protein>
<feature type="binding site" evidence="6">
    <location>
        <position position="148"/>
    </location>
    <ligand>
        <name>S-adenosyl-L-methionine</name>
        <dbReference type="ChEBI" id="CHEBI:59789"/>
    </ligand>
</feature>
<dbReference type="KEGG" id="dmt:DESME_15875"/>
<dbReference type="FunFam" id="3.40.50.150:FF:000041">
    <property type="entry name" value="Ribosomal RNA small subunit methyltransferase G"/>
    <property type="match status" value="1"/>
</dbReference>
<dbReference type="OrthoDB" id="9808773at2"/>
<dbReference type="CDD" id="cd02440">
    <property type="entry name" value="AdoMet_MTases"/>
    <property type="match status" value="1"/>
</dbReference>
<dbReference type="InterPro" id="IPR003682">
    <property type="entry name" value="rRNA_ssu_MeTfrase_G"/>
</dbReference>
<evidence type="ECO:0000313" key="7">
    <source>
        <dbReference type="EMBL" id="AHF08347.1"/>
    </source>
</evidence>
<dbReference type="GO" id="GO:0005829">
    <property type="term" value="C:cytosol"/>
    <property type="evidence" value="ECO:0007669"/>
    <property type="project" value="TreeGrafter"/>
</dbReference>
<feature type="binding site" evidence="6">
    <location>
        <position position="78"/>
    </location>
    <ligand>
        <name>S-adenosyl-L-methionine</name>
        <dbReference type="ChEBI" id="CHEBI:59789"/>
    </ligand>
</feature>
<keyword evidence="3 6" id="KW-0489">Methyltransferase</keyword>
<dbReference type="EC" id="2.1.1.-" evidence="6"/>
<evidence type="ECO:0000256" key="5">
    <source>
        <dbReference type="ARBA" id="ARBA00022691"/>
    </source>
</evidence>
<keyword evidence="5 6" id="KW-0949">S-adenosyl-L-methionine</keyword>
<dbReference type="Gene3D" id="3.40.50.150">
    <property type="entry name" value="Vaccinia Virus protein VP39"/>
    <property type="match status" value="1"/>
</dbReference>
<dbReference type="AlphaFoldDB" id="W0EC64"/>
<comment type="similarity">
    <text evidence="6">Belongs to the methyltransferase superfamily. RNA methyltransferase RsmG family.</text>
</comment>
<dbReference type="PIRSF" id="PIRSF003078">
    <property type="entry name" value="GidB"/>
    <property type="match status" value="1"/>
</dbReference>
<keyword evidence="4 6" id="KW-0808">Transferase</keyword>
<gene>
    <name evidence="6" type="primary">rsmG</name>
    <name evidence="7" type="ORF">DESME_15875</name>
</gene>
<keyword evidence="1 6" id="KW-0963">Cytoplasm</keyword>
<comment type="subcellular location">
    <subcellularLocation>
        <location evidence="6">Cytoplasm</location>
    </subcellularLocation>
</comment>
<dbReference type="RefSeq" id="WP_006717718.1">
    <property type="nucleotide sequence ID" value="NZ_CP007032.1"/>
</dbReference>
<dbReference type="InterPro" id="IPR029063">
    <property type="entry name" value="SAM-dependent_MTases_sf"/>
</dbReference>
<feature type="binding site" evidence="6">
    <location>
        <begin position="129"/>
        <end position="130"/>
    </location>
    <ligand>
        <name>S-adenosyl-L-methionine</name>
        <dbReference type="ChEBI" id="CHEBI:59789"/>
    </ligand>
</feature>
<dbReference type="Pfam" id="PF02527">
    <property type="entry name" value="GidB"/>
    <property type="match status" value="1"/>
</dbReference>
<evidence type="ECO:0000256" key="4">
    <source>
        <dbReference type="ARBA" id="ARBA00022679"/>
    </source>
</evidence>
<dbReference type="SUPFAM" id="SSF53335">
    <property type="entry name" value="S-adenosyl-L-methionine-dependent methyltransferases"/>
    <property type="match status" value="1"/>
</dbReference>
<keyword evidence="8" id="KW-1185">Reference proteome</keyword>
<dbReference type="Proteomes" id="UP000010847">
    <property type="component" value="Chromosome"/>
</dbReference>
<evidence type="ECO:0000256" key="6">
    <source>
        <dbReference type="HAMAP-Rule" id="MF_00074"/>
    </source>
</evidence>
<evidence type="ECO:0000256" key="2">
    <source>
        <dbReference type="ARBA" id="ARBA00022552"/>
    </source>
</evidence>
<dbReference type="GO" id="GO:0070043">
    <property type="term" value="F:rRNA (guanine-N7-)-methyltransferase activity"/>
    <property type="evidence" value="ECO:0007669"/>
    <property type="project" value="UniProtKB-UniRule"/>
</dbReference>
<dbReference type="EMBL" id="CP007032">
    <property type="protein sequence ID" value="AHF08347.1"/>
    <property type="molecule type" value="Genomic_DNA"/>
</dbReference>
<reference evidence="7 8" key="1">
    <citation type="submission" date="2013-12" db="EMBL/GenBank/DDBJ databases">
        <authorList>
            <consortium name="DOE Joint Genome Institute"/>
            <person name="Smidt H."/>
            <person name="Huntemann M."/>
            <person name="Han J."/>
            <person name="Chen A."/>
            <person name="Kyrpides N."/>
            <person name="Mavromatis K."/>
            <person name="Markowitz V."/>
            <person name="Palaniappan K."/>
            <person name="Ivanova N."/>
            <person name="Schaumberg A."/>
            <person name="Pati A."/>
            <person name="Liolios K."/>
            <person name="Nordberg H.P."/>
            <person name="Cantor M.N."/>
            <person name="Hua S.X."/>
            <person name="Woyke T."/>
        </authorList>
    </citation>
    <scope>NUCLEOTIDE SEQUENCE [LARGE SCALE GENOMIC DNA]</scope>
    <source>
        <strain evidence="8">DSM 15288</strain>
    </source>
</reference>
<accession>W0EC64</accession>
<proteinExistence type="inferred from homology"/>
<comment type="function">
    <text evidence="6">Specifically methylates the N7 position of a guanine in 16S rRNA.</text>
</comment>
<comment type="caution">
    <text evidence="6">Lacks conserved residue(s) required for the propagation of feature annotation.</text>
</comment>
<dbReference type="NCBIfam" id="TIGR00138">
    <property type="entry name" value="rsmG_gidB"/>
    <property type="match status" value="1"/>
</dbReference>
<sequence length="238" mass="26537">MLPEHLSSFKELVSTKIGINLTEIQLMQFSLYGDLLVEWNEKMNLTSIIDPEEIMVKHFLDSLTLTQWVQGNMVADIGTGAGFPGIPLKIIFPDKFFSLVDSLAKRLDFLQEVILKLGLEQVEPIHARAEDFGSDTQYRGQYDTVVSRAVARLPVLLEYAIPALRVGGVFLAAKGSQAEEEVKESSKALGILGAQIKDVKMFNLGQSAEYRSIIIIEKMKETPRQYPRKAGTPAKKPL</sequence>
<keyword evidence="2 6" id="KW-0698">rRNA processing</keyword>
<organism evidence="7 8">
    <name type="scientific">Desulfitobacterium metallireducens DSM 15288</name>
    <dbReference type="NCBI Taxonomy" id="871968"/>
    <lineage>
        <taxon>Bacteria</taxon>
        <taxon>Bacillati</taxon>
        <taxon>Bacillota</taxon>
        <taxon>Clostridia</taxon>
        <taxon>Eubacteriales</taxon>
        <taxon>Desulfitobacteriaceae</taxon>
        <taxon>Desulfitobacterium</taxon>
    </lineage>
</organism>
<feature type="binding site" evidence="6">
    <location>
        <position position="83"/>
    </location>
    <ligand>
        <name>S-adenosyl-L-methionine</name>
        <dbReference type="ChEBI" id="CHEBI:59789"/>
    </ligand>
</feature>
<evidence type="ECO:0000256" key="1">
    <source>
        <dbReference type="ARBA" id="ARBA00022490"/>
    </source>
</evidence>
<dbReference type="STRING" id="871968.DESME_15875"/>
<evidence type="ECO:0000313" key="8">
    <source>
        <dbReference type="Proteomes" id="UP000010847"/>
    </source>
</evidence>
<dbReference type="HOGENOM" id="CLU_065341_0_2_9"/>
<evidence type="ECO:0000256" key="3">
    <source>
        <dbReference type="ARBA" id="ARBA00022603"/>
    </source>
</evidence>